<accession>A0ABD3X121</accession>
<organism evidence="3 4">
    <name type="scientific">Sinanodonta woodiana</name>
    <name type="common">Chinese pond mussel</name>
    <name type="synonym">Anodonta woodiana</name>
    <dbReference type="NCBI Taxonomy" id="1069815"/>
    <lineage>
        <taxon>Eukaryota</taxon>
        <taxon>Metazoa</taxon>
        <taxon>Spiralia</taxon>
        <taxon>Lophotrochozoa</taxon>
        <taxon>Mollusca</taxon>
        <taxon>Bivalvia</taxon>
        <taxon>Autobranchia</taxon>
        <taxon>Heteroconchia</taxon>
        <taxon>Palaeoheterodonta</taxon>
        <taxon>Unionida</taxon>
        <taxon>Unionoidea</taxon>
        <taxon>Unionidae</taxon>
        <taxon>Unioninae</taxon>
        <taxon>Sinanodonta</taxon>
    </lineage>
</organism>
<gene>
    <name evidence="3" type="ORF">ACJMK2_031719</name>
</gene>
<dbReference type="Pfam" id="PF00010">
    <property type="entry name" value="HLH"/>
    <property type="match status" value="1"/>
</dbReference>
<dbReference type="Gene3D" id="4.10.280.10">
    <property type="entry name" value="Helix-loop-helix DNA-binding domain"/>
    <property type="match status" value="1"/>
</dbReference>
<evidence type="ECO:0000259" key="2">
    <source>
        <dbReference type="PROSITE" id="PS50888"/>
    </source>
</evidence>
<proteinExistence type="predicted"/>
<dbReference type="AlphaFoldDB" id="A0ABD3X121"/>
<evidence type="ECO:0000313" key="3">
    <source>
        <dbReference type="EMBL" id="KAL3879421.1"/>
    </source>
</evidence>
<feature type="domain" description="BHLH" evidence="2">
    <location>
        <begin position="73"/>
        <end position="127"/>
    </location>
</feature>
<name>A0ABD3X121_SINWO</name>
<feature type="compositionally biased region" description="Polar residues" evidence="1">
    <location>
        <begin position="1"/>
        <end position="17"/>
    </location>
</feature>
<dbReference type="InterPro" id="IPR050359">
    <property type="entry name" value="bHLH_transcription_factors"/>
</dbReference>
<reference evidence="3 4" key="1">
    <citation type="submission" date="2024-11" db="EMBL/GenBank/DDBJ databases">
        <title>Chromosome-level genome assembly of the freshwater bivalve Anodonta woodiana.</title>
        <authorList>
            <person name="Chen X."/>
        </authorList>
    </citation>
    <scope>NUCLEOTIDE SEQUENCE [LARGE SCALE GENOMIC DNA]</scope>
    <source>
        <strain evidence="3">MN2024</strain>
        <tissue evidence="3">Gills</tissue>
    </source>
</reference>
<sequence>EVIRTAVNTRKMSTISAGTEPASYRPETEDIDSNCSFSDSAEEQSGGDEERPRKQNSYVIRRSRLSKSRVPETVRLRINDRERQRMHDLNTALDSLREVMPFSNGSSAKKLSKMATLLLARNYIAMLNKSVEEMRKIIQDLTTRKAVSYLSYPDISGMNRHLLMPPHLTASYSSSPIRMFLPSGLDNVSKTSTLPCLCSFCQSPPLSTMQKPVWKPHC</sequence>
<dbReference type="InterPro" id="IPR036638">
    <property type="entry name" value="HLH_DNA-bd_sf"/>
</dbReference>
<dbReference type="InterPro" id="IPR011598">
    <property type="entry name" value="bHLH_dom"/>
</dbReference>
<evidence type="ECO:0000313" key="4">
    <source>
        <dbReference type="Proteomes" id="UP001634394"/>
    </source>
</evidence>
<protein>
    <recommendedName>
        <fullName evidence="2">BHLH domain-containing protein</fullName>
    </recommendedName>
</protein>
<dbReference type="SUPFAM" id="SSF47459">
    <property type="entry name" value="HLH, helix-loop-helix DNA-binding domain"/>
    <property type="match status" value="1"/>
</dbReference>
<feature type="region of interest" description="Disordered" evidence="1">
    <location>
        <begin position="1"/>
        <end position="56"/>
    </location>
</feature>
<dbReference type="Proteomes" id="UP001634394">
    <property type="component" value="Unassembled WGS sequence"/>
</dbReference>
<dbReference type="PANTHER" id="PTHR19290:SF164">
    <property type="entry name" value="BHLH DOMAIN-CONTAINING PROTEIN"/>
    <property type="match status" value="1"/>
</dbReference>
<dbReference type="SMART" id="SM00353">
    <property type="entry name" value="HLH"/>
    <property type="match status" value="1"/>
</dbReference>
<feature type="non-terminal residue" evidence="3">
    <location>
        <position position="1"/>
    </location>
</feature>
<dbReference type="EMBL" id="JBJQND010000004">
    <property type="protein sequence ID" value="KAL3879421.1"/>
    <property type="molecule type" value="Genomic_DNA"/>
</dbReference>
<dbReference type="PROSITE" id="PS50888">
    <property type="entry name" value="BHLH"/>
    <property type="match status" value="1"/>
</dbReference>
<keyword evidence="4" id="KW-1185">Reference proteome</keyword>
<dbReference type="PANTHER" id="PTHR19290">
    <property type="entry name" value="BASIC HELIX-LOOP-HELIX PROTEIN NEUROGENIN-RELATED"/>
    <property type="match status" value="1"/>
</dbReference>
<comment type="caution">
    <text evidence="3">The sequence shown here is derived from an EMBL/GenBank/DDBJ whole genome shotgun (WGS) entry which is preliminary data.</text>
</comment>
<evidence type="ECO:0000256" key="1">
    <source>
        <dbReference type="SAM" id="MobiDB-lite"/>
    </source>
</evidence>